<dbReference type="PROSITE" id="PS50089">
    <property type="entry name" value="ZF_RING_2"/>
    <property type="match status" value="1"/>
</dbReference>
<feature type="domain" description="RING-type" evidence="5">
    <location>
        <begin position="190"/>
        <end position="230"/>
    </location>
</feature>
<dbReference type="InterPro" id="IPR001841">
    <property type="entry name" value="Znf_RING"/>
</dbReference>
<dbReference type="Gene3D" id="3.30.40.10">
    <property type="entry name" value="Zinc/RING finger domain, C3HC4 (zinc finger)"/>
    <property type="match status" value="1"/>
</dbReference>
<sequence length="249" mass="27516">MLLDGCHDRPQDGLLGLGRLPASTLRGCAYGHGGATAALMLFDEMPDRASAVRHVRGDAYLLGKDGTDQVRPLEDELSLFDGVAWRSPSAGMECHHEDAVACLGVHLQICLYGTQFARCSVIVAVFYCFLKQLAEFSDTDHQTVRDQDARNNETEPILPRKRVVFSYGATEEQPESSMCSSEDMCSENVCKICYDAPRSCFFIPCGHGFACFTCARRIAEDKNQACPICRRLIHRVRRLVEPLGSSCGE</sequence>
<evidence type="ECO:0000313" key="7">
    <source>
        <dbReference type="Proteomes" id="UP000059680"/>
    </source>
</evidence>
<dbReference type="AlphaFoldDB" id="A0A0P0WV99"/>
<evidence type="ECO:0000256" key="2">
    <source>
        <dbReference type="ARBA" id="ARBA00022771"/>
    </source>
</evidence>
<dbReference type="InParanoid" id="A0A0P0WV99"/>
<keyword evidence="1" id="KW-0479">Metal-binding</keyword>
<dbReference type="Pfam" id="PF13920">
    <property type="entry name" value="zf-C3HC4_3"/>
    <property type="match status" value="1"/>
</dbReference>
<accession>A0A0P0WV99</accession>
<evidence type="ECO:0000256" key="3">
    <source>
        <dbReference type="ARBA" id="ARBA00022833"/>
    </source>
</evidence>
<gene>
    <name evidence="6" type="ordered locus">Os06g0252500</name>
    <name evidence="6" type="ORF">OSNPB_060252500</name>
</gene>
<reference evidence="6 7" key="3">
    <citation type="journal article" date="2013" name="Rice">
        <title>Improvement of the Oryza sativa Nipponbare reference genome using next generation sequence and optical map data.</title>
        <authorList>
            <person name="Kawahara Y."/>
            <person name="de la Bastide M."/>
            <person name="Hamilton J.P."/>
            <person name="Kanamori H."/>
            <person name="McCombie W.R."/>
            <person name="Ouyang S."/>
            <person name="Schwartz D.C."/>
            <person name="Tanaka T."/>
            <person name="Wu J."/>
            <person name="Zhou S."/>
            <person name="Childs K.L."/>
            <person name="Davidson R.M."/>
            <person name="Lin H."/>
            <person name="Quesada-Ocampo L."/>
            <person name="Vaillancourt B."/>
            <person name="Sakai H."/>
            <person name="Lee S.S."/>
            <person name="Kim J."/>
            <person name="Numa H."/>
            <person name="Itoh T."/>
            <person name="Buell C.R."/>
            <person name="Matsumoto T."/>
        </authorList>
    </citation>
    <scope>NUCLEOTIDE SEQUENCE [LARGE SCALE GENOMIC DNA]</scope>
    <source>
        <strain evidence="7">cv. Nipponbare</strain>
    </source>
</reference>
<evidence type="ECO:0000256" key="4">
    <source>
        <dbReference type="PROSITE-ProRule" id="PRU00175"/>
    </source>
</evidence>
<dbReference type="EMBL" id="AP014962">
    <property type="protein sequence ID" value="BAS97069.1"/>
    <property type="molecule type" value="Genomic_DNA"/>
</dbReference>
<dbReference type="Proteomes" id="UP000059680">
    <property type="component" value="Chromosome 6"/>
</dbReference>
<evidence type="ECO:0000256" key="1">
    <source>
        <dbReference type="ARBA" id="ARBA00022723"/>
    </source>
</evidence>
<keyword evidence="7" id="KW-1185">Reference proteome</keyword>
<reference evidence="6 7" key="2">
    <citation type="journal article" date="2013" name="Plant Cell Physiol.">
        <title>Rice Annotation Project Database (RAP-DB): an integrative and interactive database for rice genomics.</title>
        <authorList>
            <person name="Sakai H."/>
            <person name="Lee S.S."/>
            <person name="Tanaka T."/>
            <person name="Numa H."/>
            <person name="Kim J."/>
            <person name="Kawahara Y."/>
            <person name="Wakimoto H."/>
            <person name="Yang C.C."/>
            <person name="Iwamoto M."/>
            <person name="Abe T."/>
            <person name="Yamada Y."/>
            <person name="Muto A."/>
            <person name="Inokuchi H."/>
            <person name="Ikemura T."/>
            <person name="Matsumoto T."/>
            <person name="Sasaki T."/>
            <person name="Itoh T."/>
        </authorList>
    </citation>
    <scope>NUCLEOTIDE SEQUENCE [LARGE SCALE GENOMIC DNA]</scope>
    <source>
        <strain evidence="7">cv. Nipponbare</strain>
    </source>
</reference>
<keyword evidence="2 4" id="KW-0863">Zinc-finger</keyword>
<organism evidence="6 7">
    <name type="scientific">Oryza sativa subsp. japonica</name>
    <name type="common">Rice</name>
    <dbReference type="NCBI Taxonomy" id="39947"/>
    <lineage>
        <taxon>Eukaryota</taxon>
        <taxon>Viridiplantae</taxon>
        <taxon>Streptophyta</taxon>
        <taxon>Embryophyta</taxon>
        <taxon>Tracheophyta</taxon>
        <taxon>Spermatophyta</taxon>
        <taxon>Magnoliopsida</taxon>
        <taxon>Liliopsida</taxon>
        <taxon>Poales</taxon>
        <taxon>Poaceae</taxon>
        <taxon>BOP clade</taxon>
        <taxon>Oryzoideae</taxon>
        <taxon>Oryzeae</taxon>
        <taxon>Oryzinae</taxon>
        <taxon>Oryza</taxon>
        <taxon>Oryza sativa</taxon>
    </lineage>
</organism>
<dbReference type="GO" id="GO:0008270">
    <property type="term" value="F:zinc ion binding"/>
    <property type="evidence" value="ECO:0007669"/>
    <property type="project" value="UniProtKB-KW"/>
</dbReference>
<keyword evidence="3" id="KW-0862">Zinc</keyword>
<dbReference type="InterPro" id="IPR013083">
    <property type="entry name" value="Znf_RING/FYVE/PHD"/>
</dbReference>
<evidence type="ECO:0000259" key="5">
    <source>
        <dbReference type="PROSITE" id="PS50089"/>
    </source>
</evidence>
<reference evidence="7" key="1">
    <citation type="journal article" date="2005" name="Nature">
        <title>The map-based sequence of the rice genome.</title>
        <authorList>
            <consortium name="International rice genome sequencing project (IRGSP)"/>
            <person name="Matsumoto T."/>
            <person name="Wu J."/>
            <person name="Kanamori H."/>
            <person name="Katayose Y."/>
            <person name="Fujisawa M."/>
            <person name="Namiki N."/>
            <person name="Mizuno H."/>
            <person name="Yamamoto K."/>
            <person name="Antonio B.A."/>
            <person name="Baba T."/>
            <person name="Sakata K."/>
            <person name="Nagamura Y."/>
            <person name="Aoki H."/>
            <person name="Arikawa K."/>
            <person name="Arita K."/>
            <person name="Bito T."/>
            <person name="Chiden Y."/>
            <person name="Fujitsuka N."/>
            <person name="Fukunaka R."/>
            <person name="Hamada M."/>
            <person name="Harada C."/>
            <person name="Hayashi A."/>
            <person name="Hijishita S."/>
            <person name="Honda M."/>
            <person name="Hosokawa S."/>
            <person name="Ichikawa Y."/>
            <person name="Idonuma A."/>
            <person name="Iijima M."/>
            <person name="Ikeda M."/>
            <person name="Ikeno M."/>
            <person name="Ito K."/>
            <person name="Ito S."/>
            <person name="Ito T."/>
            <person name="Ito Y."/>
            <person name="Ito Y."/>
            <person name="Iwabuchi A."/>
            <person name="Kamiya K."/>
            <person name="Karasawa W."/>
            <person name="Kurita K."/>
            <person name="Katagiri S."/>
            <person name="Kikuta A."/>
            <person name="Kobayashi H."/>
            <person name="Kobayashi N."/>
            <person name="Machita K."/>
            <person name="Maehara T."/>
            <person name="Masukawa M."/>
            <person name="Mizubayashi T."/>
            <person name="Mukai Y."/>
            <person name="Nagasaki H."/>
            <person name="Nagata Y."/>
            <person name="Naito S."/>
            <person name="Nakashima M."/>
            <person name="Nakama Y."/>
            <person name="Nakamichi Y."/>
            <person name="Nakamura M."/>
            <person name="Meguro A."/>
            <person name="Negishi M."/>
            <person name="Ohta I."/>
            <person name="Ohta T."/>
            <person name="Okamoto M."/>
            <person name="Ono N."/>
            <person name="Saji S."/>
            <person name="Sakaguchi M."/>
            <person name="Sakai K."/>
            <person name="Shibata M."/>
            <person name="Shimokawa T."/>
            <person name="Song J."/>
            <person name="Takazaki Y."/>
            <person name="Terasawa K."/>
            <person name="Tsugane M."/>
            <person name="Tsuji K."/>
            <person name="Ueda S."/>
            <person name="Waki K."/>
            <person name="Yamagata H."/>
            <person name="Yamamoto M."/>
            <person name="Yamamoto S."/>
            <person name="Yamane H."/>
            <person name="Yoshiki S."/>
            <person name="Yoshihara R."/>
            <person name="Yukawa K."/>
            <person name="Zhong H."/>
            <person name="Yano M."/>
            <person name="Yuan Q."/>
            <person name="Ouyang S."/>
            <person name="Liu J."/>
            <person name="Jones K.M."/>
            <person name="Gansberger K."/>
            <person name="Moffat K."/>
            <person name="Hill J."/>
            <person name="Bera J."/>
            <person name="Fadrosh D."/>
            <person name="Jin S."/>
            <person name="Johri S."/>
            <person name="Kim M."/>
            <person name="Overton L."/>
            <person name="Reardon M."/>
            <person name="Tsitrin T."/>
            <person name="Vuong H."/>
            <person name="Weaver B."/>
            <person name="Ciecko A."/>
            <person name="Tallon L."/>
            <person name="Jackson J."/>
            <person name="Pai G."/>
            <person name="Aken S.V."/>
            <person name="Utterback T."/>
            <person name="Reidmuller S."/>
            <person name="Feldblyum T."/>
            <person name="Hsiao J."/>
            <person name="Zismann V."/>
            <person name="Iobst S."/>
            <person name="de Vazeille A.R."/>
            <person name="Buell C.R."/>
            <person name="Ying K."/>
            <person name="Li Y."/>
            <person name="Lu T."/>
            <person name="Huang Y."/>
            <person name="Zhao Q."/>
            <person name="Feng Q."/>
            <person name="Zhang L."/>
            <person name="Zhu J."/>
            <person name="Weng Q."/>
            <person name="Mu J."/>
            <person name="Lu Y."/>
            <person name="Fan D."/>
            <person name="Liu Y."/>
            <person name="Guan J."/>
            <person name="Zhang Y."/>
            <person name="Yu S."/>
            <person name="Liu X."/>
            <person name="Zhang Y."/>
            <person name="Hong G."/>
            <person name="Han B."/>
            <person name="Choisne N."/>
            <person name="Demange N."/>
            <person name="Orjeda G."/>
            <person name="Samain S."/>
            <person name="Cattolico L."/>
            <person name="Pelletier E."/>
            <person name="Couloux A."/>
            <person name="Segurens B."/>
            <person name="Wincker P."/>
            <person name="D'Hont A."/>
            <person name="Scarpelli C."/>
            <person name="Weissenbach J."/>
            <person name="Salanoubat M."/>
            <person name="Quetier F."/>
            <person name="Yu Y."/>
            <person name="Kim H.R."/>
            <person name="Rambo T."/>
            <person name="Currie J."/>
            <person name="Collura K."/>
            <person name="Luo M."/>
            <person name="Yang T."/>
            <person name="Ammiraju J.S.S."/>
            <person name="Engler F."/>
            <person name="Soderlund C."/>
            <person name="Wing R.A."/>
            <person name="Palmer L.E."/>
            <person name="de la Bastide M."/>
            <person name="Spiegel L."/>
            <person name="Nascimento L."/>
            <person name="Zutavern T."/>
            <person name="O'Shaughnessy A."/>
            <person name="Dike S."/>
            <person name="Dedhia N."/>
            <person name="Preston R."/>
            <person name="Balija V."/>
            <person name="McCombie W.R."/>
            <person name="Chow T."/>
            <person name="Chen H."/>
            <person name="Chung M."/>
            <person name="Chen C."/>
            <person name="Shaw J."/>
            <person name="Wu H."/>
            <person name="Hsiao K."/>
            <person name="Chao Y."/>
            <person name="Chu M."/>
            <person name="Cheng C."/>
            <person name="Hour A."/>
            <person name="Lee P."/>
            <person name="Lin S."/>
            <person name="Lin Y."/>
            <person name="Liou J."/>
            <person name="Liu S."/>
            <person name="Hsing Y."/>
            <person name="Raghuvanshi S."/>
            <person name="Mohanty A."/>
            <person name="Bharti A.K."/>
            <person name="Gaur A."/>
            <person name="Gupta V."/>
            <person name="Kumar D."/>
            <person name="Ravi V."/>
            <person name="Vij S."/>
            <person name="Kapur A."/>
            <person name="Khurana P."/>
            <person name="Khurana P."/>
            <person name="Khurana J.P."/>
            <person name="Tyagi A.K."/>
            <person name="Gaikwad K."/>
            <person name="Singh A."/>
            <person name="Dalal V."/>
            <person name="Srivastava S."/>
            <person name="Dixit A."/>
            <person name="Pal A.K."/>
            <person name="Ghazi I.A."/>
            <person name="Yadav M."/>
            <person name="Pandit A."/>
            <person name="Bhargava A."/>
            <person name="Sureshbabu K."/>
            <person name="Batra K."/>
            <person name="Sharma T.R."/>
            <person name="Mohapatra T."/>
            <person name="Singh N.K."/>
            <person name="Messing J."/>
            <person name="Nelson A.B."/>
            <person name="Fuks G."/>
            <person name="Kavchok S."/>
            <person name="Keizer G."/>
            <person name="Linton E."/>
            <person name="Llaca V."/>
            <person name="Song R."/>
            <person name="Tanyolac B."/>
            <person name="Young S."/>
            <person name="Ho-Il K."/>
            <person name="Hahn J.H."/>
            <person name="Sangsakoo G."/>
            <person name="Vanavichit A."/>
            <person name="de Mattos Luiz.A.T."/>
            <person name="Zimmer P.D."/>
            <person name="Malone G."/>
            <person name="Dellagostin O."/>
            <person name="de Oliveira A.C."/>
            <person name="Bevan M."/>
            <person name="Bancroft I."/>
            <person name="Minx P."/>
            <person name="Cordum H."/>
            <person name="Wilson R."/>
            <person name="Cheng Z."/>
            <person name="Jin W."/>
            <person name="Jiang J."/>
            <person name="Leong S.A."/>
            <person name="Iwama H."/>
            <person name="Gojobori T."/>
            <person name="Itoh T."/>
            <person name="Niimura Y."/>
            <person name="Fujii Y."/>
            <person name="Habara T."/>
            <person name="Sakai H."/>
            <person name="Sato Y."/>
            <person name="Wilson G."/>
            <person name="Kumar K."/>
            <person name="McCouch S."/>
            <person name="Juretic N."/>
            <person name="Hoen D."/>
            <person name="Wright S."/>
            <person name="Bruskiewich R."/>
            <person name="Bureau T."/>
            <person name="Miyao A."/>
            <person name="Hirochika H."/>
            <person name="Nishikawa T."/>
            <person name="Kadowaki K."/>
            <person name="Sugiura M."/>
            <person name="Burr B."/>
            <person name="Sasaki T."/>
        </authorList>
    </citation>
    <scope>NUCLEOTIDE SEQUENCE [LARGE SCALE GENOMIC DNA]</scope>
    <source>
        <strain evidence="7">cv. Nipponbare</strain>
    </source>
</reference>
<dbReference type="PANTHER" id="PTHR46858">
    <property type="entry name" value="OS05G0521000 PROTEIN"/>
    <property type="match status" value="1"/>
</dbReference>
<name>A0A0P0WV99_ORYSJ</name>
<proteinExistence type="predicted"/>
<dbReference type="SUPFAM" id="SSF57850">
    <property type="entry name" value="RING/U-box"/>
    <property type="match status" value="1"/>
</dbReference>
<dbReference type="PANTHER" id="PTHR46858:SF6">
    <property type="entry name" value="LIGASE, PUTATIVE-RELATED"/>
    <property type="match status" value="1"/>
</dbReference>
<dbReference type="STRING" id="39947.A0A0P0WV99"/>
<dbReference type="SMART" id="SM00184">
    <property type="entry name" value="RING"/>
    <property type="match status" value="1"/>
</dbReference>
<evidence type="ECO:0000313" key="6">
    <source>
        <dbReference type="EMBL" id="BAS97069.1"/>
    </source>
</evidence>
<protein>
    <submittedName>
        <fullName evidence="6">Os06g0252500 protein</fullName>
    </submittedName>
</protein>
<dbReference type="PaxDb" id="39947-A0A0P0WV99"/>